<dbReference type="Proteomes" id="UP000501266">
    <property type="component" value="Segment"/>
</dbReference>
<evidence type="ECO:0000313" key="3">
    <source>
        <dbReference type="Proteomes" id="UP000501266"/>
    </source>
</evidence>
<keyword evidence="1" id="KW-1133">Transmembrane helix</keyword>
<dbReference type="GeneID" id="77928054"/>
<keyword evidence="1" id="KW-0472">Membrane</keyword>
<feature type="transmembrane region" description="Helical" evidence="1">
    <location>
        <begin position="51"/>
        <end position="69"/>
    </location>
</feature>
<dbReference type="KEGG" id="vg:77928054"/>
<dbReference type="EMBL" id="MT024865">
    <property type="protein sequence ID" value="QIN94179.1"/>
    <property type="molecule type" value="Genomic_DNA"/>
</dbReference>
<gene>
    <name evidence="2" type="primary">218</name>
    <name evidence="2" type="ORF">SEA_WAKANDA_218</name>
</gene>
<proteinExistence type="predicted"/>
<evidence type="ECO:0000313" key="2">
    <source>
        <dbReference type="EMBL" id="QIN94179.1"/>
    </source>
</evidence>
<protein>
    <submittedName>
        <fullName evidence="2">Uncharacterized protein</fullName>
    </submittedName>
</protein>
<dbReference type="RefSeq" id="YP_010652270.1">
    <property type="nucleotide sequence ID" value="NC_070785.1"/>
</dbReference>
<reference evidence="2 3" key="1">
    <citation type="submission" date="2020-02" db="EMBL/GenBank/DDBJ databases">
        <authorList>
            <person name="Bullock J.N."/>
            <person name="Barnes M.L."/>
            <person name="Kankolongo K.M."/>
            <person name="Dejene B.A."/>
            <person name="Lindsay P.E."/>
            <person name="Bhuiyan S."/>
            <person name="Nayek S."/>
            <person name="Hughes L.E."/>
            <person name="Garlena R.A."/>
            <person name="Russell D.A."/>
            <person name="Pope W.H."/>
            <person name="Jacobs-Sera D."/>
            <person name="Hatfull G.F."/>
        </authorList>
    </citation>
    <scope>NUCLEOTIDE SEQUENCE [LARGE SCALE GENOMIC DNA]</scope>
</reference>
<accession>A0A6G8R1V5</accession>
<name>A0A6G8R1V5_9CAUD</name>
<evidence type="ECO:0000256" key="1">
    <source>
        <dbReference type="SAM" id="Phobius"/>
    </source>
</evidence>
<sequence length="75" mass="8025">MGKHARDNNDPAQKAKAFDELDEVYTRKGEEREANRYRVVDSNSKDGEGCAIAGLALLSGLSIIGYAAARAKGIA</sequence>
<keyword evidence="3" id="KW-1185">Reference proteome</keyword>
<keyword evidence="1" id="KW-0812">Transmembrane</keyword>
<organism evidence="2 3">
    <name type="scientific">Streptomyces phage Wakanda</name>
    <dbReference type="NCBI Taxonomy" id="2713267"/>
    <lineage>
        <taxon>Viruses</taxon>
        <taxon>Duplodnaviria</taxon>
        <taxon>Heunggongvirae</taxon>
        <taxon>Uroviricota</taxon>
        <taxon>Caudoviricetes</taxon>
        <taxon>Stanwilliamsviridae</taxon>
        <taxon>Loccivirinae</taxon>
        <taxon>Wakandavirus</taxon>
        <taxon>Wakandavirus wakanda</taxon>
    </lineage>
</organism>